<organism evidence="4 5">
    <name type="scientific">Penicillium diatomitis</name>
    <dbReference type="NCBI Taxonomy" id="2819901"/>
    <lineage>
        <taxon>Eukaryota</taxon>
        <taxon>Fungi</taxon>
        <taxon>Dikarya</taxon>
        <taxon>Ascomycota</taxon>
        <taxon>Pezizomycotina</taxon>
        <taxon>Eurotiomycetes</taxon>
        <taxon>Eurotiomycetidae</taxon>
        <taxon>Eurotiales</taxon>
        <taxon>Aspergillaceae</taxon>
        <taxon>Penicillium</taxon>
    </lineage>
</organism>
<feature type="signal peptide" evidence="1">
    <location>
        <begin position="1"/>
        <end position="21"/>
    </location>
</feature>
<dbReference type="Gene3D" id="3.40.710.10">
    <property type="entry name" value="DD-peptidase/beta-lactamase superfamily"/>
    <property type="match status" value="1"/>
</dbReference>
<feature type="chain" id="PRO_5040953330" description="Beta-lactamase-related domain-containing protein" evidence="1">
    <location>
        <begin position="22"/>
        <end position="582"/>
    </location>
</feature>
<dbReference type="PANTHER" id="PTHR22935:SF97">
    <property type="entry name" value="BETA-LACTAMASE-RELATED DOMAIN-CONTAINING PROTEIN"/>
    <property type="match status" value="1"/>
</dbReference>
<dbReference type="EMBL" id="JAPWDQ010000005">
    <property type="protein sequence ID" value="KAJ5485071.1"/>
    <property type="molecule type" value="Genomic_DNA"/>
</dbReference>
<dbReference type="AlphaFoldDB" id="A0A9X0BUP7"/>
<feature type="domain" description="Beta-lactamase-related" evidence="2">
    <location>
        <begin position="104"/>
        <end position="429"/>
    </location>
</feature>
<feature type="domain" description="Beta-lactamase-like ARB-00930-like C-terminal" evidence="3">
    <location>
        <begin position="441"/>
        <end position="581"/>
    </location>
</feature>
<evidence type="ECO:0000313" key="5">
    <source>
        <dbReference type="Proteomes" id="UP001148312"/>
    </source>
</evidence>
<dbReference type="SUPFAM" id="SSF56601">
    <property type="entry name" value="beta-lactamase/transpeptidase-like"/>
    <property type="match status" value="1"/>
</dbReference>
<sequence>MYTSGWLLSCLSLTLLSSASALTSQDYCPPLGPDYPPPSSLSNDRIFTAAIQEVLSSLDQVTGSNGDLHNDSISVQIFSGRDPKPLAYFAATSEHINTTLGVSSVDENTVFRVGSVSKIFTVTLLLMEEGLWAFSEPIAKYVPELREAAERLRWDPRRRRDAVDYVNWGSITIGELASHLAGIPRDYGELDLSGQAALMEQLGFPALSPSEVPPCGNPDPYMGKSVFTADDEIAEFFKGLIQRHPVVATSSTPVYSNAAFQILAYALEAMTGESFERLLHEDIVVPLGLEATSYFKPDMSVGVIPTEDGEHWWSFDLGDEGPAGGIYSSTRDMTALGQAILNGSLLPASITRRWMKPHSHTSTLDSSVGAPWEIITLENGRPIDIYSKAGDIGAYSSMIALSPDYDVGFTIFFAGTDGHAKVALAADLISAKLFPGLEAAAKDQAASRFGGDYASAEGVNSTISITTDDGPGLQIASWVNNGTDMIQSLMTMSNAQDPSTFSVRLYPTGLDSPGQIAFRAVLPARLSTAGNGPFTSECLTWVTMDAQIYGGIGIDEFVFNFNEAGSVTSITPRVLRATLPKI</sequence>
<evidence type="ECO:0000256" key="1">
    <source>
        <dbReference type="SAM" id="SignalP"/>
    </source>
</evidence>
<evidence type="ECO:0000259" key="3">
    <source>
        <dbReference type="Pfam" id="PF26335"/>
    </source>
</evidence>
<reference evidence="4" key="2">
    <citation type="journal article" date="2023" name="IMA Fungus">
        <title>Comparative genomic study of the Penicillium genus elucidates a diverse pangenome and 15 lateral gene transfer events.</title>
        <authorList>
            <person name="Petersen C."/>
            <person name="Sorensen T."/>
            <person name="Nielsen M.R."/>
            <person name="Sondergaard T.E."/>
            <person name="Sorensen J.L."/>
            <person name="Fitzpatrick D.A."/>
            <person name="Frisvad J.C."/>
            <person name="Nielsen K.L."/>
        </authorList>
    </citation>
    <scope>NUCLEOTIDE SEQUENCE</scope>
    <source>
        <strain evidence="4">IBT 30728</strain>
    </source>
</reference>
<dbReference type="Pfam" id="PF26335">
    <property type="entry name" value="ARB_00930_C"/>
    <property type="match status" value="1"/>
</dbReference>
<comment type="caution">
    <text evidence="4">The sequence shown here is derived from an EMBL/GenBank/DDBJ whole genome shotgun (WGS) entry which is preliminary data.</text>
</comment>
<dbReference type="InterPro" id="IPR012338">
    <property type="entry name" value="Beta-lactam/transpept-like"/>
</dbReference>
<dbReference type="InterPro" id="IPR001466">
    <property type="entry name" value="Beta-lactam-related"/>
</dbReference>
<dbReference type="InterPro" id="IPR051478">
    <property type="entry name" value="Beta-lactamase-like_AB/R"/>
</dbReference>
<dbReference type="InterPro" id="IPR058664">
    <property type="entry name" value="ARB_00930-like_C"/>
</dbReference>
<evidence type="ECO:0000259" key="2">
    <source>
        <dbReference type="Pfam" id="PF00144"/>
    </source>
</evidence>
<dbReference type="PANTHER" id="PTHR22935">
    <property type="entry name" value="PENICILLIN-BINDING PROTEIN"/>
    <property type="match status" value="1"/>
</dbReference>
<dbReference type="RefSeq" id="XP_056789855.1">
    <property type="nucleotide sequence ID" value="XM_056934661.1"/>
</dbReference>
<evidence type="ECO:0000313" key="4">
    <source>
        <dbReference type="EMBL" id="KAJ5485071.1"/>
    </source>
</evidence>
<dbReference type="Proteomes" id="UP001148312">
    <property type="component" value="Unassembled WGS sequence"/>
</dbReference>
<proteinExistence type="predicted"/>
<reference evidence="4" key="1">
    <citation type="submission" date="2022-12" db="EMBL/GenBank/DDBJ databases">
        <authorList>
            <person name="Petersen C."/>
        </authorList>
    </citation>
    <scope>NUCLEOTIDE SEQUENCE</scope>
    <source>
        <strain evidence="4">IBT 30728</strain>
    </source>
</reference>
<dbReference type="GeneID" id="81624910"/>
<keyword evidence="1" id="KW-0732">Signal</keyword>
<name>A0A9X0BUP7_9EURO</name>
<dbReference type="Pfam" id="PF00144">
    <property type="entry name" value="Beta-lactamase"/>
    <property type="match status" value="1"/>
</dbReference>
<evidence type="ECO:0008006" key="6">
    <source>
        <dbReference type="Google" id="ProtNLM"/>
    </source>
</evidence>
<gene>
    <name evidence="4" type="ORF">N7539_005059</name>
</gene>
<protein>
    <recommendedName>
        <fullName evidence="6">Beta-lactamase-related domain-containing protein</fullName>
    </recommendedName>
</protein>
<accession>A0A9X0BUP7</accession>
<keyword evidence="5" id="KW-1185">Reference proteome</keyword>